<feature type="region of interest" description="Disordered" evidence="1">
    <location>
        <begin position="541"/>
        <end position="573"/>
    </location>
</feature>
<feature type="domain" description="Cryptic loci regulator 2 C-terminal" evidence="2">
    <location>
        <begin position="423"/>
        <end position="543"/>
    </location>
</feature>
<comment type="caution">
    <text evidence="4">The sequence shown here is derived from an EMBL/GenBank/DDBJ whole genome shotgun (WGS) entry which is preliminary data.</text>
</comment>
<dbReference type="OrthoDB" id="2421327at2759"/>
<evidence type="ECO:0000313" key="4">
    <source>
        <dbReference type="EMBL" id="OCB85502.1"/>
    </source>
</evidence>
<evidence type="ECO:0000313" key="5">
    <source>
        <dbReference type="Proteomes" id="UP000757232"/>
    </source>
</evidence>
<proteinExistence type="predicted"/>
<evidence type="ECO:0000259" key="2">
    <source>
        <dbReference type="Pfam" id="PF10383"/>
    </source>
</evidence>
<name>A0A9Q5N056_SANBA</name>
<dbReference type="GO" id="GO:0031934">
    <property type="term" value="C:mating-type region heterochromatin"/>
    <property type="evidence" value="ECO:0007669"/>
    <property type="project" value="TreeGrafter"/>
</dbReference>
<dbReference type="Pfam" id="PF16761">
    <property type="entry name" value="Clr2_transil"/>
    <property type="match status" value="1"/>
</dbReference>
<dbReference type="GO" id="GO:0030466">
    <property type="term" value="P:silent mating-type cassette heterochromatin formation"/>
    <property type="evidence" value="ECO:0007669"/>
    <property type="project" value="TreeGrafter"/>
</dbReference>
<accession>A0A9Q5N056</accession>
<reference evidence="4" key="1">
    <citation type="submission" date="2016-06" db="EMBL/GenBank/DDBJ databases">
        <title>Draft Genome sequence of the fungus Inonotus baumii.</title>
        <authorList>
            <person name="Zhu H."/>
            <person name="Lin W."/>
        </authorList>
    </citation>
    <scope>NUCLEOTIDE SEQUENCE</scope>
    <source>
        <strain evidence="4">821</strain>
    </source>
</reference>
<keyword evidence="5" id="KW-1185">Reference proteome</keyword>
<evidence type="ECO:0008006" key="6">
    <source>
        <dbReference type="Google" id="ProtNLM"/>
    </source>
</evidence>
<evidence type="ECO:0000259" key="3">
    <source>
        <dbReference type="Pfam" id="PF16761"/>
    </source>
</evidence>
<protein>
    <recommendedName>
        <fullName evidence="6">Cryptic loci regulator 2 N-terminal domain-containing protein</fullName>
    </recommendedName>
</protein>
<dbReference type="EMBL" id="LNZH02000209">
    <property type="protein sequence ID" value="OCB85502.1"/>
    <property type="molecule type" value="Genomic_DNA"/>
</dbReference>
<gene>
    <name evidence="4" type="ORF">A7U60_g7512</name>
</gene>
<feature type="domain" description="Cryptic loci regulator 2 N-terminal" evidence="3">
    <location>
        <begin position="12"/>
        <end position="80"/>
    </location>
</feature>
<dbReference type="InterPro" id="IPR031915">
    <property type="entry name" value="Clr2_N"/>
</dbReference>
<dbReference type="PANTHER" id="PTHR38046:SF1">
    <property type="entry name" value="CRYPTIC LOCI REGULATOR 2"/>
    <property type="match status" value="1"/>
</dbReference>
<dbReference type="Proteomes" id="UP000757232">
    <property type="component" value="Unassembled WGS sequence"/>
</dbReference>
<feature type="compositionally biased region" description="Low complexity" evidence="1">
    <location>
        <begin position="638"/>
        <end position="652"/>
    </location>
</feature>
<organism evidence="4 5">
    <name type="scientific">Sanghuangporus baumii</name>
    <name type="common">Phellinus baumii</name>
    <dbReference type="NCBI Taxonomy" id="108892"/>
    <lineage>
        <taxon>Eukaryota</taxon>
        <taxon>Fungi</taxon>
        <taxon>Dikarya</taxon>
        <taxon>Basidiomycota</taxon>
        <taxon>Agaricomycotina</taxon>
        <taxon>Agaricomycetes</taxon>
        <taxon>Hymenochaetales</taxon>
        <taxon>Hymenochaetaceae</taxon>
        <taxon>Sanghuangporus</taxon>
    </lineage>
</organism>
<dbReference type="PANTHER" id="PTHR38046">
    <property type="entry name" value="CRYPTIC LOCI REGULATOR 2"/>
    <property type="match status" value="1"/>
</dbReference>
<dbReference type="GO" id="GO:0033553">
    <property type="term" value="C:rDNA heterochromatin"/>
    <property type="evidence" value="ECO:0007669"/>
    <property type="project" value="TreeGrafter"/>
</dbReference>
<dbReference type="InterPro" id="IPR038986">
    <property type="entry name" value="Clr2"/>
</dbReference>
<sequence length="805" mass="89113">MLNYPELESKSWVLKDWPEGYHFYDHNKGHLASGKVRHDLYLVGSRNVARFRSPAEFIPHAYWLMTNPAQDRSKCACKYCAGKPQREISDAMGLSQRQSESASLARYVELPRREKRRHALPAREGRVFATVRQVPNPIKLPKGPSQHVNPEREKDLRAILGPKTLGERRWAREGELVWVKLDHPVTLNERRLESEEITFWPGMIEEVNFKAEAIPRRTDVATSSNAFDQKDTTRSSNGEALDPWTIVHKSIYKIKLLVVLRTVVYGGDHIVPYQSHAPDGDLLSEVQSIVFDLDSGTSEEIGGIVLPSDSQVEETEQALFKRFQSFDPFPPVKPQVARMEDQKFYQETAAGAFATAIQIASHLAMYYTPFDEWEYKMKASADIFDFAHVGTTTAGLLTAAEEHALRQRHLGAQNGGIATQTRFQGLWWGPERIWMGDLVRLKLGRYEVAPEGTETIKKPSGAGRRTLSEVTQNGDIPRAGDADVQMEIQGGEDAARLGASSRSVFLRIDGLFVVQVPTEDGLGRENQVRMCGMLYELADDDWEPDGEEFGKDPTAPTENGTTNQERRISSDDTLTTPQAAIVLQNGEVALAGGINGSATVPPVASTSSSLFTPNPELLTEPAEQPDVVKVDVTGGPLSTSMPPSVQQSSSVTGFTAPAKPSGVATDGSVAPNVSLSGPLKSSESVYPTPPAPSSFKFRPILRDGHEVVMPLTTLAGRYYPGLLSNSLLQSRVRAAIEDLDSRESKAIRALEGLVPGVYNAVDAYIFLPRRGQMLREAEKAAWKDMVDYWRRYLSQRKNAIVIDDD</sequence>
<dbReference type="InterPro" id="IPR018839">
    <property type="entry name" value="Tscrpt-silencing_Clr2_C"/>
</dbReference>
<dbReference type="GO" id="GO:0070824">
    <property type="term" value="C:SHREC complex"/>
    <property type="evidence" value="ECO:0007669"/>
    <property type="project" value="InterPro"/>
</dbReference>
<evidence type="ECO:0000256" key="1">
    <source>
        <dbReference type="SAM" id="MobiDB-lite"/>
    </source>
</evidence>
<dbReference type="Pfam" id="PF10383">
    <property type="entry name" value="Clr2"/>
    <property type="match status" value="1"/>
</dbReference>
<feature type="region of interest" description="Disordered" evidence="1">
    <location>
        <begin position="638"/>
        <end position="670"/>
    </location>
</feature>
<dbReference type="AlphaFoldDB" id="A0A9Q5N056"/>